<dbReference type="RefSeq" id="WP_375558145.1">
    <property type="nucleotide sequence ID" value="NZ_JBBVGT010000003.1"/>
</dbReference>
<name>A0ABV5CGD3_9SPHI</name>
<proteinExistence type="predicted"/>
<reference evidence="2 3" key="1">
    <citation type="submission" date="2024-04" db="EMBL/GenBank/DDBJ databases">
        <title>Albibacterium profundi sp. nov., isolated from sediment of the Challenger Deep of Mariana Trench.</title>
        <authorList>
            <person name="Wang Y."/>
        </authorList>
    </citation>
    <scope>NUCLEOTIDE SEQUENCE [LARGE SCALE GENOMIC DNA]</scope>
    <source>
        <strain evidence="2 3">RHL897</strain>
    </source>
</reference>
<organism evidence="2 3">
    <name type="scientific">Albibacterium profundi</name>
    <dbReference type="NCBI Taxonomy" id="3134906"/>
    <lineage>
        <taxon>Bacteria</taxon>
        <taxon>Pseudomonadati</taxon>
        <taxon>Bacteroidota</taxon>
        <taxon>Sphingobacteriia</taxon>
        <taxon>Sphingobacteriales</taxon>
        <taxon>Sphingobacteriaceae</taxon>
        <taxon>Albibacterium</taxon>
    </lineage>
</organism>
<evidence type="ECO:0000259" key="1">
    <source>
        <dbReference type="Pfam" id="PF00535"/>
    </source>
</evidence>
<dbReference type="InterPro" id="IPR029044">
    <property type="entry name" value="Nucleotide-diphossugar_trans"/>
</dbReference>
<dbReference type="GO" id="GO:0016757">
    <property type="term" value="F:glycosyltransferase activity"/>
    <property type="evidence" value="ECO:0007669"/>
    <property type="project" value="UniProtKB-KW"/>
</dbReference>
<keyword evidence="2" id="KW-0808">Transferase</keyword>
<accession>A0ABV5CGD3</accession>
<gene>
    <name evidence="2" type="ORF">WKR92_12340</name>
</gene>
<evidence type="ECO:0000313" key="3">
    <source>
        <dbReference type="Proteomes" id="UP001580928"/>
    </source>
</evidence>
<evidence type="ECO:0000313" key="2">
    <source>
        <dbReference type="EMBL" id="MFB5946616.1"/>
    </source>
</evidence>
<dbReference type="SUPFAM" id="SSF53448">
    <property type="entry name" value="Nucleotide-diphospho-sugar transferases"/>
    <property type="match status" value="1"/>
</dbReference>
<keyword evidence="3" id="KW-1185">Reference proteome</keyword>
<protein>
    <submittedName>
        <fullName evidence="2">Glycosyltransferase</fullName>
        <ecNumber evidence="2">2.4.-.-</ecNumber>
    </submittedName>
</protein>
<sequence>MTPNLAIIVPCFNEEEIIKDTISALNAAFKALVVEKVISENSFILFIDDGSSDNTLRLLKQNRTGNIKIVKLLEENF</sequence>
<dbReference type="Pfam" id="PF00535">
    <property type="entry name" value="Glycos_transf_2"/>
    <property type="match status" value="1"/>
</dbReference>
<dbReference type="EC" id="2.4.-.-" evidence="2"/>
<dbReference type="Gene3D" id="3.90.550.10">
    <property type="entry name" value="Spore Coat Polysaccharide Biosynthesis Protein SpsA, Chain A"/>
    <property type="match status" value="1"/>
</dbReference>
<feature type="domain" description="Glycosyltransferase 2-like" evidence="1">
    <location>
        <begin position="7"/>
        <end position="71"/>
    </location>
</feature>
<dbReference type="Proteomes" id="UP001580928">
    <property type="component" value="Unassembled WGS sequence"/>
</dbReference>
<dbReference type="InterPro" id="IPR001173">
    <property type="entry name" value="Glyco_trans_2-like"/>
</dbReference>
<comment type="caution">
    <text evidence="2">The sequence shown here is derived from an EMBL/GenBank/DDBJ whole genome shotgun (WGS) entry which is preliminary data.</text>
</comment>
<dbReference type="EMBL" id="JBBVGT010000003">
    <property type="protein sequence ID" value="MFB5946616.1"/>
    <property type="molecule type" value="Genomic_DNA"/>
</dbReference>
<keyword evidence="2" id="KW-0328">Glycosyltransferase</keyword>